<feature type="transmembrane region" description="Helical" evidence="1">
    <location>
        <begin position="20"/>
        <end position="38"/>
    </location>
</feature>
<protein>
    <submittedName>
        <fullName evidence="2">Uncharacterized protein</fullName>
    </submittedName>
</protein>
<evidence type="ECO:0000313" key="3">
    <source>
        <dbReference type="Proteomes" id="UP000317421"/>
    </source>
</evidence>
<dbReference type="EMBL" id="SJPR01000001">
    <property type="protein sequence ID" value="TWU00409.1"/>
    <property type="molecule type" value="Genomic_DNA"/>
</dbReference>
<keyword evidence="1" id="KW-0472">Membrane</keyword>
<proteinExistence type="predicted"/>
<organism evidence="2 3">
    <name type="scientific">Botrimarina colliarenosi</name>
    <dbReference type="NCBI Taxonomy" id="2528001"/>
    <lineage>
        <taxon>Bacteria</taxon>
        <taxon>Pseudomonadati</taxon>
        <taxon>Planctomycetota</taxon>
        <taxon>Planctomycetia</taxon>
        <taxon>Pirellulales</taxon>
        <taxon>Lacipirellulaceae</taxon>
        <taxon>Botrimarina</taxon>
    </lineage>
</organism>
<dbReference type="OrthoDB" id="290655at2"/>
<keyword evidence="3" id="KW-1185">Reference proteome</keyword>
<keyword evidence="1" id="KW-0812">Transmembrane</keyword>
<accession>A0A5C6AMA8</accession>
<comment type="caution">
    <text evidence="2">The sequence shown here is derived from an EMBL/GenBank/DDBJ whole genome shotgun (WGS) entry which is preliminary data.</text>
</comment>
<keyword evidence="1" id="KW-1133">Transmembrane helix</keyword>
<name>A0A5C6AMA8_9BACT</name>
<sequence length="80" mass="8558">MPGLNSLVGMTPLLARRGGGFGQIIGWFIRIVIYDIIVTGIADVLGVSRMVALFIFLGILMAIGAVGYVMKQKYSPGVED</sequence>
<gene>
    <name evidence="2" type="ORF">Pla108_13600</name>
</gene>
<reference evidence="2 3" key="1">
    <citation type="submission" date="2019-02" db="EMBL/GenBank/DDBJ databases">
        <title>Deep-cultivation of Planctomycetes and their phenomic and genomic characterization uncovers novel biology.</title>
        <authorList>
            <person name="Wiegand S."/>
            <person name="Jogler M."/>
            <person name="Boedeker C."/>
            <person name="Pinto D."/>
            <person name="Vollmers J."/>
            <person name="Rivas-Marin E."/>
            <person name="Kohn T."/>
            <person name="Peeters S.H."/>
            <person name="Heuer A."/>
            <person name="Rast P."/>
            <person name="Oberbeckmann S."/>
            <person name="Bunk B."/>
            <person name="Jeske O."/>
            <person name="Meyerdierks A."/>
            <person name="Storesund J.E."/>
            <person name="Kallscheuer N."/>
            <person name="Luecker S."/>
            <person name="Lage O.M."/>
            <person name="Pohl T."/>
            <person name="Merkel B.J."/>
            <person name="Hornburger P."/>
            <person name="Mueller R.-W."/>
            <person name="Bruemmer F."/>
            <person name="Labrenz M."/>
            <person name="Spormann A.M."/>
            <person name="Op Den Camp H."/>
            <person name="Overmann J."/>
            <person name="Amann R."/>
            <person name="Jetten M.S.M."/>
            <person name="Mascher T."/>
            <person name="Medema M.H."/>
            <person name="Devos D.P."/>
            <person name="Kaster A.-K."/>
            <person name="Ovreas L."/>
            <person name="Rohde M."/>
            <person name="Galperin M.Y."/>
            <person name="Jogler C."/>
        </authorList>
    </citation>
    <scope>NUCLEOTIDE SEQUENCE [LARGE SCALE GENOMIC DNA]</scope>
    <source>
        <strain evidence="2 3">Pla108</strain>
    </source>
</reference>
<dbReference type="Proteomes" id="UP000317421">
    <property type="component" value="Unassembled WGS sequence"/>
</dbReference>
<dbReference type="AlphaFoldDB" id="A0A5C6AMA8"/>
<evidence type="ECO:0000256" key="1">
    <source>
        <dbReference type="SAM" id="Phobius"/>
    </source>
</evidence>
<feature type="transmembrane region" description="Helical" evidence="1">
    <location>
        <begin position="50"/>
        <end position="70"/>
    </location>
</feature>
<evidence type="ECO:0000313" key="2">
    <source>
        <dbReference type="EMBL" id="TWU00409.1"/>
    </source>
</evidence>